<keyword evidence="7 13" id="KW-0418">Kinase</keyword>
<evidence type="ECO:0000259" key="11">
    <source>
        <dbReference type="PROSITE" id="PS50109"/>
    </source>
</evidence>
<name>A0A016XDR0_9BURK</name>
<evidence type="ECO:0000256" key="9">
    <source>
        <dbReference type="ARBA" id="ARBA00023012"/>
    </source>
</evidence>
<sequence>MNATASLRARLLGWILLPLVGLSALNAWISYGNAVDASNEAYDRALYLASRALAEELSWRQGGLQLQAQRAAGYLLENHTGSRLYYRIADAQGQGLAGQEDLPGPAPSLAAQVHYHALVQFEDAQFRAQPVRLAHLTHVLEDEHGQARILKISVAETLETRQQMVRHILRDTLGQQALLLLAAALLVVVGVQRGIRPLENFRQRLAQRADDDLTPIEPPGLPRELHPLVHTLNGYLTRLGRLIDIRKRFLDNAAHQLRTPLTVLKTQLALTEREQTTDRAALLSAARKTTDDAVRLTEQLLAMTRAEHAPEMQSHQPVDLVALARQVTQEFLPRALQRGDDLGFEALVVGCVVQGSAALLHEALGNLLDNALHHAPPGTRVTVRVGPRWVEVEDGGTGIAAEHQAHVFERFYRAAPATVSGSGLGLAITREIAKQHGAQLSLQSPLPSGPGTVFRIAFPPDPASGAA</sequence>
<comment type="subcellular location">
    <subcellularLocation>
        <location evidence="2">Membrane</location>
    </subcellularLocation>
</comment>
<keyword evidence="6" id="KW-0812">Transmembrane</keyword>
<dbReference type="AlphaFoldDB" id="A0A016XDR0"/>
<gene>
    <name evidence="13" type="ORF">AZ34_03545</name>
</gene>
<evidence type="ECO:0000256" key="6">
    <source>
        <dbReference type="ARBA" id="ARBA00022692"/>
    </source>
</evidence>
<dbReference type="OrthoDB" id="8554694at2"/>
<protein>
    <recommendedName>
        <fullName evidence="3">histidine kinase</fullName>
        <ecNumber evidence="3">2.7.13.3</ecNumber>
    </recommendedName>
</protein>
<organism evidence="13 14">
    <name type="scientific">Hylemonella gracilis str. Niagara R</name>
    <dbReference type="NCBI Taxonomy" id="1458275"/>
    <lineage>
        <taxon>Bacteria</taxon>
        <taxon>Pseudomonadati</taxon>
        <taxon>Pseudomonadota</taxon>
        <taxon>Betaproteobacteria</taxon>
        <taxon>Burkholderiales</taxon>
        <taxon>Comamonadaceae</taxon>
        <taxon>Hylemonella</taxon>
    </lineage>
</organism>
<proteinExistence type="predicted"/>
<feature type="domain" description="Histidine kinase" evidence="11">
    <location>
        <begin position="252"/>
        <end position="462"/>
    </location>
</feature>
<dbReference type="Pfam" id="PF00512">
    <property type="entry name" value="HisKA"/>
    <property type="match status" value="1"/>
</dbReference>
<dbReference type="PRINTS" id="PR00344">
    <property type="entry name" value="BCTRLSENSOR"/>
</dbReference>
<evidence type="ECO:0000259" key="12">
    <source>
        <dbReference type="PROSITE" id="PS50885"/>
    </source>
</evidence>
<dbReference type="InterPro" id="IPR036890">
    <property type="entry name" value="HATPase_C_sf"/>
</dbReference>
<evidence type="ECO:0000256" key="7">
    <source>
        <dbReference type="ARBA" id="ARBA00022777"/>
    </source>
</evidence>
<dbReference type="PANTHER" id="PTHR45436:SF1">
    <property type="entry name" value="SENSOR PROTEIN QSEC"/>
    <property type="match status" value="1"/>
</dbReference>
<keyword evidence="9" id="KW-0902">Two-component regulatory system</keyword>
<keyword evidence="10" id="KW-0472">Membrane</keyword>
<keyword evidence="4" id="KW-0597">Phosphoprotein</keyword>
<dbReference type="SUPFAM" id="SSF55874">
    <property type="entry name" value="ATPase domain of HSP90 chaperone/DNA topoisomerase II/histidine kinase"/>
    <property type="match status" value="1"/>
</dbReference>
<dbReference type="Proteomes" id="UP000023268">
    <property type="component" value="Unassembled WGS sequence"/>
</dbReference>
<dbReference type="InterPro" id="IPR003594">
    <property type="entry name" value="HATPase_dom"/>
</dbReference>
<dbReference type="InterPro" id="IPR036097">
    <property type="entry name" value="HisK_dim/P_sf"/>
</dbReference>
<evidence type="ECO:0000313" key="13">
    <source>
        <dbReference type="EMBL" id="EYC50239.1"/>
    </source>
</evidence>
<evidence type="ECO:0000256" key="4">
    <source>
        <dbReference type="ARBA" id="ARBA00022553"/>
    </source>
</evidence>
<dbReference type="InterPro" id="IPR004358">
    <property type="entry name" value="Sig_transdc_His_kin-like_C"/>
</dbReference>
<dbReference type="PROSITE" id="PS50885">
    <property type="entry name" value="HAMP"/>
    <property type="match status" value="1"/>
</dbReference>
<dbReference type="GO" id="GO:0005886">
    <property type="term" value="C:plasma membrane"/>
    <property type="evidence" value="ECO:0007669"/>
    <property type="project" value="TreeGrafter"/>
</dbReference>
<dbReference type="SMART" id="SM00387">
    <property type="entry name" value="HATPase_c"/>
    <property type="match status" value="1"/>
</dbReference>
<dbReference type="STRING" id="1458275.AZ34_03545"/>
<evidence type="ECO:0000256" key="5">
    <source>
        <dbReference type="ARBA" id="ARBA00022679"/>
    </source>
</evidence>
<accession>A0A016XDR0</accession>
<dbReference type="PANTHER" id="PTHR45436">
    <property type="entry name" value="SENSOR HISTIDINE KINASE YKOH"/>
    <property type="match status" value="1"/>
</dbReference>
<dbReference type="InterPro" id="IPR013727">
    <property type="entry name" value="2CSK_N"/>
</dbReference>
<dbReference type="InterPro" id="IPR003660">
    <property type="entry name" value="HAMP_dom"/>
</dbReference>
<dbReference type="Pfam" id="PF02518">
    <property type="entry name" value="HATPase_c"/>
    <property type="match status" value="1"/>
</dbReference>
<dbReference type="GO" id="GO:0000155">
    <property type="term" value="F:phosphorelay sensor kinase activity"/>
    <property type="evidence" value="ECO:0007669"/>
    <property type="project" value="InterPro"/>
</dbReference>
<dbReference type="CDD" id="cd00075">
    <property type="entry name" value="HATPase"/>
    <property type="match status" value="1"/>
</dbReference>
<comment type="catalytic activity">
    <reaction evidence="1">
        <text>ATP + protein L-histidine = ADP + protein N-phospho-L-histidine.</text>
        <dbReference type="EC" id="2.7.13.3"/>
    </reaction>
</comment>
<dbReference type="InterPro" id="IPR005467">
    <property type="entry name" value="His_kinase_dom"/>
</dbReference>
<evidence type="ECO:0000256" key="8">
    <source>
        <dbReference type="ARBA" id="ARBA00022989"/>
    </source>
</evidence>
<dbReference type="CDD" id="cd00082">
    <property type="entry name" value="HisKA"/>
    <property type="match status" value="1"/>
</dbReference>
<dbReference type="eggNOG" id="COG2205">
    <property type="taxonomic scope" value="Bacteria"/>
</dbReference>
<evidence type="ECO:0000256" key="2">
    <source>
        <dbReference type="ARBA" id="ARBA00004370"/>
    </source>
</evidence>
<comment type="caution">
    <text evidence="13">The sequence shown here is derived from an EMBL/GenBank/DDBJ whole genome shotgun (WGS) entry which is preliminary data.</text>
</comment>
<dbReference type="SUPFAM" id="SSF47384">
    <property type="entry name" value="Homodimeric domain of signal transducing histidine kinase"/>
    <property type="match status" value="1"/>
</dbReference>
<dbReference type="SMART" id="SM00388">
    <property type="entry name" value="HisKA"/>
    <property type="match status" value="1"/>
</dbReference>
<keyword evidence="8" id="KW-1133">Transmembrane helix</keyword>
<evidence type="ECO:0000313" key="14">
    <source>
        <dbReference type="Proteomes" id="UP000023268"/>
    </source>
</evidence>
<reference evidence="13 14" key="1">
    <citation type="submission" date="2014-02" db="EMBL/GenBank/DDBJ databases">
        <title>Draft Genome of Hylemonella gracilis isolated from the Niagara River.</title>
        <authorList>
            <person name="Pawlowski D.R."/>
            <person name="Koudelka G.B."/>
        </authorList>
    </citation>
    <scope>NUCLEOTIDE SEQUENCE [LARGE SCALE GENOMIC DNA]</scope>
    <source>
        <strain evidence="13 14">Niagara R</strain>
    </source>
</reference>
<dbReference type="Gene3D" id="1.10.287.130">
    <property type="match status" value="1"/>
</dbReference>
<dbReference type="RefSeq" id="WP_035604821.1">
    <property type="nucleotide sequence ID" value="NZ_JEMG01000001.1"/>
</dbReference>
<dbReference type="InterPro" id="IPR003661">
    <property type="entry name" value="HisK_dim/P_dom"/>
</dbReference>
<evidence type="ECO:0000256" key="10">
    <source>
        <dbReference type="ARBA" id="ARBA00023136"/>
    </source>
</evidence>
<dbReference type="EC" id="2.7.13.3" evidence="3"/>
<dbReference type="Gene3D" id="3.30.565.10">
    <property type="entry name" value="Histidine kinase-like ATPase, C-terminal domain"/>
    <property type="match status" value="1"/>
</dbReference>
<feature type="domain" description="HAMP" evidence="12">
    <location>
        <begin position="192"/>
        <end position="244"/>
    </location>
</feature>
<dbReference type="Pfam" id="PF08521">
    <property type="entry name" value="2CSK_N"/>
    <property type="match status" value="1"/>
</dbReference>
<keyword evidence="5" id="KW-0808">Transferase</keyword>
<dbReference type="InterPro" id="IPR050428">
    <property type="entry name" value="TCS_sensor_his_kinase"/>
</dbReference>
<dbReference type="PROSITE" id="PS50109">
    <property type="entry name" value="HIS_KIN"/>
    <property type="match status" value="1"/>
</dbReference>
<evidence type="ECO:0000256" key="3">
    <source>
        <dbReference type="ARBA" id="ARBA00012438"/>
    </source>
</evidence>
<dbReference type="EMBL" id="JEMG01000001">
    <property type="protein sequence ID" value="EYC50239.1"/>
    <property type="molecule type" value="Genomic_DNA"/>
</dbReference>
<evidence type="ECO:0000256" key="1">
    <source>
        <dbReference type="ARBA" id="ARBA00000085"/>
    </source>
</evidence>